<evidence type="ECO:0000313" key="5">
    <source>
        <dbReference type="Proteomes" id="UP000254618"/>
    </source>
</evidence>
<keyword evidence="2" id="KW-0347">Helicase</keyword>
<dbReference type="Pfam" id="PF19778">
    <property type="entry name" value="RE_endonuc"/>
    <property type="match status" value="1"/>
</dbReference>
<accession>A0A378QR88</accession>
<dbReference type="GO" id="GO:0005829">
    <property type="term" value="C:cytosol"/>
    <property type="evidence" value="ECO:0007669"/>
    <property type="project" value="TreeGrafter"/>
</dbReference>
<dbReference type="AlphaFoldDB" id="A0A378QR88"/>
<dbReference type="EMBL" id="UGQF01000001">
    <property type="protein sequence ID" value="STZ03318.1"/>
    <property type="molecule type" value="Genomic_DNA"/>
</dbReference>
<dbReference type="EMBL" id="MXAP01000039">
    <property type="protein sequence ID" value="OPH39415.1"/>
    <property type="molecule type" value="Genomic_DNA"/>
</dbReference>
<dbReference type="PROSITE" id="PS51192">
    <property type="entry name" value="HELICASE_ATP_BIND_1"/>
    <property type="match status" value="1"/>
</dbReference>
<gene>
    <name evidence="2" type="ORF">B5J93_03895</name>
    <name evidence="3" type="ORF">NCTC11012_01560</name>
</gene>
<dbReference type="Proteomes" id="UP000190777">
    <property type="component" value="Unassembled WGS sequence"/>
</dbReference>
<dbReference type="Gene3D" id="3.40.50.300">
    <property type="entry name" value="P-loop containing nucleotide triphosphate hydrolases"/>
    <property type="match status" value="2"/>
</dbReference>
<dbReference type="RefSeq" id="WP_079324775.1">
    <property type="nucleotide sequence ID" value="NZ_MXAP01000039.1"/>
</dbReference>
<keyword evidence="4" id="KW-1185">Reference proteome</keyword>
<dbReference type="InterPro" id="IPR045572">
    <property type="entry name" value="RE_endonuc_C"/>
</dbReference>
<dbReference type="REBASE" id="406105">
    <property type="entry name" value="Meq11012ORF1561P"/>
</dbReference>
<dbReference type="SMART" id="SM00487">
    <property type="entry name" value="DEXDc"/>
    <property type="match status" value="1"/>
</dbReference>
<dbReference type="InterPro" id="IPR014001">
    <property type="entry name" value="Helicase_ATP-bd"/>
</dbReference>
<dbReference type="GO" id="GO:0015668">
    <property type="term" value="F:type III site-specific deoxyribonuclease activity"/>
    <property type="evidence" value="ECO:0007669"/>
    <property type="project" value="InterPro"/>
</dbReference>
<dbReference type="GO" id="GO:0003677">
    <property type="term" value="F:DNA binding"/>
    <property type="evidence" value="ECO:0007669"/>
    <property type="project" value="InterPro"/>
</dbReference>
<proteinExistence type="predicted"/>
<feature type="domain" description="Helicase ATP-binding" evidence="1">
    <location>
        <begin position="74"/>
        <end position="255"/>
    </location>
</feature>
<dbReference type="Pfam" id="PF04851">
    <property type="entry name" value="ResIII"/>
    <property type="match status" value="1"/>
</dbReference>
<dbReference type="SUPFAM" id="SSF52540">
    <property type="entry name" value="P-loop containing nucleoside triphosphate hydrolases"/>
    <property type="match status" value="2"/>
</dbReference>
<dbReference type="PANTHER" id="PTHR47396">
    <property type="entry name" value="TYPE I RESTRICTION ENZYME ECOKI R PROTEIN"/>
    <property type="match status" value="1"/>
</dbReference>
<keyword evidence="2" id="KW-0378">Hydrolase</keyword>
<reference evidence="3 5" key="2">
    <citation type="submission" date="2018-06" db="EMBL/GenBank/DDBJ databases">
        <authorList>
            <consortium name="Pathogen Informatics"/>
            <person name="Doyle S."/>
        </authorList>
    </citation>
    <scope>NUCLEOTIDE SEQUENCE [LARGE SCALE GENOMIC DNA]</scope>
    <source>
        <strain evidence="3 5">NCTC11012</strain>
    </source>
</reference>
<dbReference type="InterPro" id="IPR050742">
    <property type="entry name" value="Helicase_Restrict-Modif_Enz"/>
</dbReference>
<dbReference type="GO" id="GO:0004386">
    <property type="term" value="F:helicase activity"/>
    <property type="evidence" value="ECO:0007669"/>
    <property type="project" value="UniProtKB-KW"/>
</dbReference>
<reference evidence="2 4" key="1">
    <citation type="submission" date="2017-03" db="EMBL/GenBank/DDBJ databases">
        <title>Draft genome sequence of Moraxella equi CCUG 4950T type strain.</title>
        <authorList>
            <person name="Salva-Serra F."/>
            <person name="Engstrom-Jakobsson H."/>
            <person name="Thorell K."/>
            <person name="Jaen-Luchoro D."/>
            <person name="Gonzales-Siles L."/>
            <person name="Karlsson R."/>
            <person name="Yazdan S."/>
            <person name="Boulund F."/>
            <person name="Johnning A."/>
            <person name="Engstrand L."/>
            <person name="Kristiansson E."/>
            <person name="Moore E."/>
        </authorList>
    </citation>
    <scope>NUCLEOTIDE SEQUENCE [LARGE SCALE GENOMIC DNA]</scope>
    <source>
        <strain evidence="2 4">CCUG 4950</strain>
    </source>
</reference>
<name>A0A378QR88_9GAMM</name>
<dbReference type="GO" id="GO:0005524">
    <property type="term" value="F:ATP binding"/>
    <property type="evidence" value="ECO:0007669"/>
    <property type="project" value="InterPro"/>
</dbReference>
<evidence type="ECO:0000313" key="3">
    <source>
        <dbReference type="EMBL" id="STZ03318.1"/>
    </source>
</evidence>
<protein>
    <submittedName>
        <fullName evidence="2">DEAD/DEAH box helicase</fullName>
    </submittedName>
    <submittedName>
        <fullName evidence="3">Type III restriction-modification system StyLTI enzyme res</fullName>
    </submittedName>
</protein>
<dbReference type="InterPro" id="IPR006935">
    <property type="entry name" value="Helicase/UvrB_N"/>
</dbReference>
<dbReference type="InterPro" id="IPR027417">
    <property type="entry name" value="P-loop_NTPase"/>
</dbReference>
<dbReference type="PANTHER" id="PTHR47396:SF1">
    <property type="entry name" value="ATP-DEPENDENT HELICASE IRC3-RELATED"/>
    <property type="match status" value="1"/>
</dbReference>
<sequence>MQIKYEHLPYQKQAIDSIVDLFQGEITHHQDDFSLSDKDSMRVIANELSLSKDGIFDNLKNIQTQNQLSLSDKFSDKLDNLYFSVEMETGTGKTFVYLNTIFELYQRYGWRKFIIVVPSVAIREGVLQTLNSTKAHFKDEFNSPIYHYGEYSGQKTNVLKHFATSTNIEILVMNIQSFEKESNIINQQRENGVLMELIQATNPIIIIDEPQNISSDKRKNAIDNLNPLFTIGYSATHKEIINKVYSLNPVQAFEKNLVKQIVVNSVVSQDKNNAFIELKEVVNKGGLKAKILIDVNGEKQLKRQVVTVTTNDKNNDLYKLSKQNPNYQGFMVTGIDLENKIVRFSNGIEIARGVNLDYLKDDIMKQQIHATIKAHLQREKQLNPLGIKVLSLFFIDKVENYRTNDQGELGKFYEWFEELYESETKQSASGVHNGYFSQDKKGNAKNSNGTTKDDNDAYELIMKDKERLLSLDEPVRFIFSHSALKEGWDNPNVFQICTLNETTSTIKKRQEIGRGLRLPVNQKGERIYDEQVNILTVIPNESYEQFASSLQHEYIDDCGVKFEKSNIKDAKNERTVTYRFDAFTDPLFLQIWERVRQKTKYRVTFDSDELIKLASQALNKMPVIAKPKIEIKKARLIQNSEMGVQAEEVYSDYQYLDKKIAIPDILKALQNKTGLTRQTLVEILKQSGRIDEIKNNPQRFIEIVAEIINNELYDLMKNGIYYQKLDEIYEQNLFETYQIYTNQYTFDVNKMDKTIYNGVLDLDSTTEHQFATDCENYDEQVAFYFKLPKKFKIPTPIGNYNPDWAVVINKNGEQVYFIAETKNTGKKSVQDGVAVNKLDWEQQFRIACAKRFFEINDEVGYQVVQKVNELTENNKVY</sequence>
<dbReference type="Proteomes" id="UP000254618">
    <property type="component" value="Unassembled WGS sequence"/>
</dbReference>
<evidence type="ECO:0000313" key="2">
    <source>
        <dbReference type="EMBL" id="OPH39415.1"/>
    </source>
</evidence>
<keyword evidence="2" id="KW-0067">ATP-binding</keyword>
<keyword evidence="2" id="KW-0547">Nucleotide-binding</keyword>
<evidence type="ECO:0000259" key="1">
    <source>
        <dbReference type="PROSITE" id="PS51192"/>
    </source>
</evidence>
<evidence type="ECO:0000313" key="4">
    <source>
        <dbReference type="Proteomes" id="UP000190777"/>
    </source>
</evidence>
<organism evidence="3 5">
    <name type="scientific">Moraxella equi</name>
    <dbReference type="NCBI Taxonomy" id="60442"/>
    <lineage>
        <taxon>Bacteria</taxon>
        <taxon>Pseudomonadati</taxon>
        <taxon>Pseudomonadota</taxon>
        <taxon>Gammaproteobacteria</taxon>
        <taxon>Moraxellales</taxon>
        <taxon>Moraxellaceae</taxon>
        <taxon>Moraxella</taxon>
    </lineage>
</organism>